<protein>
    <submittedName>
        <fullName evidence="1">Uncharacterized protein</fullName>
    </submittedName>
</protein>
<accession>A0A427XY24</accession>
<name>A0A427XY24_9TREE</name>
<evidence type="ECO:0000313" key="1">
    <source>
        <dbReference type="EMBL" id="RSH83687.1"/>
    </source>
</evidence>
<keyword evidence="2" id="KW-1185">Reference proteome</keyword>
<organism evidence="1 2">
    <name type="scientific">Saitozyma podzolica</name>
    <dbReference type="NCBI Taxonomy" id="1890683"/>
    <lineage>
        <taxon>Eukaryota</taxon>
        <taxon>Fungi</taxon>
        <taxon>Dikarya</taxon>
        <taxon>Basidiomycota</taxon>
        <taxon>Agaricomycotina</taxon>
        <taxon>Tremellomycetes</taxon>
        <taxon>Tremellales</taxon>
        <taxon>Trimorphomycetaceae</taxon>
        <taxon>Saitozyma</taxon>
    </lineage>
</organism>
<sequence length="105" mass="11561">MVLSIGCDAAFYRQLAEWNIDNLHTKAVRSVRVNQWTTIISYTSHSTQFHPISIDEMVSVFEWIEAAGAEGLPLIMQRFCVAGAGGMPPGGAQAYDEGRSVEEID</sequence>
<evidence type="ECO:0000313" key="2">
    <source>
        <dbReference type="Proteomes" id="UP000279259"/>
    </source>
</evidence>
<dbReference type="EMBL" id="RSCD01000024">
    <property type="protein sequence ID" value="RSH83687.1"/>
    <property type="molecule type" value="Genomic_DNA"/>
</dbReference>
<proteinExistence type="predicted"/>
<comment type="caution">
    <text evidence="1">The sequence shown here is derived from an EMBL/GenBank/DDBJ whole genome shotgun (WGS) entry which is preliminary data.</text>
</comment>
<gene>
    <name evidence="1" type="ORF">EHS25_005591</name>
</gene>
<dbReference type="AlphaFoldDB" id="A0A427XY24"/>
<reference evidence="1 2" key="1">
    <citation type="submission" date="2018-11" db="EMBL/GenBank/DDBJ databases">
        <title>Genome sequence of Saitozyma podzolica DSM 27192.</title>
        <authorList>
            <person name="Aliyu H."/>
            <person name="Gorte O."/>
            <person name="Ochsenreither K."/>
        </authorList>
    </citation>
    <scope>NUCLEOTIDE SEQUENCE [LARGE SCALE GENOMIC DNA]</scope>
    <source>
        <strain evidence="1 2">DSM 27192</strain>
    </source>
</reference>
<dbReference type="Proteomes" id="UP000279259">
    <property type="component" value="Unassembled WGS sequence"/>
</dbReference>